<keyword evidence="7" id="KW-0963">Cytoplasm</keyword>
<evidence type="ECO:0000256" key="7">
    <source>
        <dbReference type="ARBA" id="ARBA00022490"/>
    </source>
</evidence>
<keyword evidence="15" id="KW-1185">Reference proteome</keyword>
<keyword evidence="6" id="KW-0158">Chromosome</keyword>
<comment type="subcellular location">
    <subcellularLocation>
        <location evidence="3">Chromosome</location>
        <location evidence="3">Centromere</location>
        <location evidence="3">Kinetochore</location>
    </subcellularLocation>
    <subcellularLocation>
        <location evidence="2">Cytoplasm</location>
        <location evidence="2">Cytoskeleton</location>
        <location evidence="2">Spindle</location>
    </subcellularLocation>
    <subcellularLocation>
        <location evidence="1">Nucleus</location>
    </subcellularLocation>
</comment>
<evidence type="ECO:0000256" key="11">
    <source>
        <dbReference type="ARBA" id="ARBA00023328"/>
    </source>
</evidence>
<protein>
    <recommendedName>
        <fullName evidence="5">DASH complex subunit SPC19</fullName>
    </recommendedName>
    <alternativeName>
        <fullName evidence="12">Outer kinetochore protein SPC19</fullName>
    </alternativeName>
</protein>
<evidence type="ECO:0000313" key="14">
    <source>
        <dbReference type="EMBL" id="KAL0950092.1"/>
    </source>
</evidence>
<proteinExistence type="inferred from homology"/>
<evidence type="ECO:0000313" key="15">
    <source>
        <dbReference type="Proteomes" id="UP001556367"/>
    </source>
</evidence>
<dbReference type="PANTHER" id="PTHR28262">
    <property type="entry name" value="DASH COMPLEX SUBUNIT SPC19"/>
    <property type="match status" value="1"/>
</dbReference>
<comment type="caution">
    <text evidence="14">The sequence shown here is derived from an EMBL/GenBank/DDBJ whole genome shotgun (WGS) entry which is preliminary data.</text>
</comment>
<keyword evidence="13" id="KW-0175">Coiled coil</keyword>
<reference evidence="15" key="1">
    <citation type="submission" date="2024-06" db="EMBL/GenBank/DDBJ databases">
        <title>Multi-omics analyses provide insights into the biosynthesis of the anticancer antibiotic pleurotin in Hohenbuehelia grisea.</title>
        <authorList>
            <person name="Weaver J.A."/>
            <person name="Alberti F."/>
        </authorList>
    </citation>
    <scope>NUCLEOTIDE SEQUENCE [LARGE SCALE GENOMIC DNA]</scope>
    <source>
        <strain evidence="15">T-177</strain>
    </source>
</reference>
<dbReference type="Proteomes" id="UP001556367">
    <property type="component" value="Unassembled WGS sequence"/>
</dbReference>
<dbReference type="PANTHER" id="PTHR28262:SF1">
    <property type="entry name" value="DASH COMPLEX SUBUNIT SPC19"/>
    <property type="match status" value="1"/>
</dbReference>
<dbReference type="Pfam" id="PF08287">
    <property type="entry name" value="DASH_Spc19"/>
    <property type="match status" value="1"/>
</dbReference>
<gene>
    <name evidence="14" type="ORF">HGRIS_010093</name>
</gene>
<feature type="coiled-coil region" evidence="13">
    <location>
        <begin position="104"/>
        <end position="184"/>
    </location>
</feature>
<dbReference type="InterPro" id="IPR013251">
    <property type="entry name" value="DASH_Spc19"/>
</dbReference>
<evidence type="ECO:0000256" key="5">
    <source>
        <dbReference type="ARBA" id="ARBA00016329"/>
    </source>
</evidence>
<organism evidence="14 15">
    <name type="scientific">Hohenbuehelia grisea</name>
    <dbReference type="NCBI Taxonomy" id="104357"/>
    <lineage>
        <taxon>Eukaryota</taxon>
        <taxon>Fungi</taxon>
        <taxon>Dikarya</taxon>
        <taxon>Basidiomycota</taxon>
        <taxon>Agaricomycotina</taxon>
        <taxon>Agaricomycetes</taxon>
        <taxon>Agaricomycetidae</taxon>
        <taxon>Agaricales</taxon>
        <taxon>Pleurotineae</taxon>
        <taxon>Pleurotaceae</taxon>
        <taxon>Hohenbuehelia</taxon>
    </lineage>
</organism>
<evidence type="ECO:0000256" key="9">
    <source>
        <dbReference type="ARBA" id="ARBA00023212"/>
    </source>
</evidence>
<keyword evidence="11" id="KW-0137">Centromere</keyword>
<evidence type="ECO:0000256" key="8">
    <source>
        <dbReference type="ARBA" id="ARBA00022838"/>
    </source>
</evidence>
<accession>A0ABR3J386</accession>
<keyword evidence="9" id="KW-0206">Cytoskeleton</keyword>
<evidence type="ECO:0000256" key="12">
    <source>
        <dbReference type="ARBA" id="ARBA00032583"/>
    </source>
</evidence>
<keyword evidence="8" id="KW-0995">Kinetochore</keyword>
<evidence type="ECO:0000256" key="13">
    <source>
        <dbReference type="SAM" id="Coils"/>
    </source>
</evidence>
<comment type="similarity">
    <text evidence="4">Belongs to the DASH complex SPC19 family.</text>
</comment>
<evidence type="ECO:0000256" key="2">
    <source>
        <dbReference type="ARBA" id="ARBA00004186"/>
    </source>
</evidence>
<name>A0ABR3J386_9AGAR</name>
<sequence>MQSRLSRAHLKARESVFAGGPDLYRGENQAICPPNLAECVAAMEDCCEEAYEAQKFLRHGTQDFPRMNKVLESQRVFLLVDEGTIRRYKADLIDEIEPAIAELIERAEHGLKNLIKKESALKAKVEAAQARPLRPAVGTTTTQKQEARRLQMLAKQRERLDEEVRQLEAEVQALERGAAKTKRRLR</sequence>
<keyword evidence="10" id="KW-0539">Nucleus</keyword>
<evidence type="ECO:0000256" key="4">
    <source>
        <dbReference type="ARBA" id="ARBA00008952"/>
    </source>
</evidence>
<evidence type="ECO:0000256" key="10">
    <source>
        <dbReference type="ARBA" id="ARBA00023242"/>
    </source>
</evidence>
<dbReference type="EMBL" id="JASNQZ010000012">
    <property type="protein sequence ID" value="KAL0950092.1"/>
    <property type="molecule type" value="Genomic_DNA"/>
</dbReference>
<evidence type="ECO:0000256" key="3">
    <source>
        <dbReference type="ARBA" id="ARBA00004629"/>
    </source>
</evidence>
<evidence type="ECO:0000256" key="6">
    <source>
        <dbReference type="ARBA" id="ARBA00022454"/>
    </source>
</evidence>
<evidence type="ECO:0000256" key="1">
    <source>
        <dbReference type="ARBA" id="ARBA00004123"/>
    </source>
</evidence>